<evidence type="ECO:0000259" key="7">
    <source>
        <dbReference type="Pfam" id="PF17390"/>
    </source>
</evidence>
<evidence type="ECO:0000256" key="3">
    <source>
        <dbReference type="ARBA" id="ARBA00022801"/>
    </source>
</evidence>
<feature type="domain" description="Alpha-L-rhamnosidase concanavalin-like" evidence="4">
    <location>
        <begin position="329"/>
        <end position="426"/>
    </location>
</feature>
<dbReference type="InterPro" id="IPR003961">
    <property type="entry name" value="FN3_dom"/>
</dbReference>
<protein>
    <recommendedName>
        <fullName evidence="2">alpha-L-rhamnosidase</fullName>
        <ecNumber evidence="2">3.2.1.40</ecNumber>
    </recommendedName>
</protein>
<evidence type="ECO:0000259" key="4">
    <source>
        <dbReference type="Pfam" id="PF05592"/>
    </source>
</evidence>
<reference evidence="8 9" key="1">
    <citation type="submission" date="2016-10" db="EMBL/GenBank/DDBJ databases">
        <authorList>
            <person name="de Groot N.N."/>
        </authorList>
    </citation>
    <scope>NUCLEOTIDE SEQUENCE [LARGE SCALE GENOMIC DNA]</scope>
    <source>
        <strain evidence="8 9">CBS 141442</strain>
    </source>
</reference>
<dbReference type="InterPro" id="IPR036116">
    <property type="entry name" value="FN3_sf"/>
</dbReference>
<dbReference type="GO" id="GO:0005975">
    <property type="term" value="P:carbohydrate metabolic process"/>
    <property type="evidence" value="ECO:0007669"/>
    <property type="project" value="InterPro"/>
</dbReference>
<dbReference type="InterPro" id="IPR008902">
    <property type="entry name" value="Rhamnosid_concanavalin"/>
</dbReference>
<dbReference type="Pfam" id="PF05592">
    <property type="entry name" value="Bac_rhamnosid"/>
    <property type="match status" value="1"/>
</dbReference>
<dbReference type="CDD" id="cd00063">
    <property type="entry name" value="FN3"/>
    <property type="match status" value="1"/>
</dbReference>
<organism evidence="8 9">
    <name type="scientific">Sungouiella intermedia</name>
    <dbReference type="NCBI Taxonomy" id="45354"/>
    <lineage>
        <taxon>Eukaryota</taxon>
        <taxon>Fungi</taxon>
        <taxon>Dikarya</taxon>
        <taxon>Ascomycota</taxon>
        <taxon>Saccharomycotina</taxon>
        <taxon>Pichiomycetes</taxon>
        <taxon>Metschnikowiaceae</taxon>
        <taxon>Sungouiella</taxon>
    </lineage>
</organism>
<accession>A0A1L0BND4</accession>
<name>A0A1L0BND4_9ASCO</name>
<evidence type="ECO:0000259" key="5">
    <source>
        <dbReference type="Pfam" id="PF08531"/>
    </source>
</evidence>
<dbReference type="Gene3D" id="2.60.120.260">
    <property type="entry name" value="Galactose-binding domain-like"/>
    <property type="match status" value="2"/>
</dbReference>
<sequence length="873" mass="97663">MKVQKVKLQLNTPGPLQGTLSSTQPQVSWQVVGDETNWFQREYQIKLRYEDDTEWKELPSVKSENSQFVAWPGRSLKSRESFEICVRVLGGGKFSDWSAPVEGQVGFLSSMEEWPAKFVAAANQPRCDASTAPETLFRKQFSISKEVKHARLWSTALGIYNLEINGSSAGKDYLSPGWTTYEKRLLHQMYDVTHLVKVGENAIGVRVGPGWYSGLVGFDGGLTNIYGEKRAISLFLEIKFEDESTLQVSTDDTWASSAGPIIAVGLYEGETYDANEEIEGWSLPGAKQFEDWPGVDVIPFDTSKIVPQEFAHVTKRRLIKAEVLPITPCGKKILDFGENIVGFLSFKNVTAPKGYKAIFMFAEVMENGELGTRPLRAAKATDTYVFKGDESGELYEPHFTFHGFRYCQIDDPENLISLENLEAIVISTAMNRIGEFECDNDLLNQLHSNIIRSTVGNFITLPTDCPQRDERMGWTGDIAIFGKTASFLFDCSPMLNNWLKDLWSEQQLNSGSKYPYSPPVTVPNMIKYAKHFWDNQISAIWQDCAVYLPKALFDSTGSTFILKQQYESMEKWINCIPKVPGEVRWNKEKVQIQLGDWLDPLAPPDDPLKAMTDSYLVADSFLCLVLSFMVEISSIVSPQDTEKYIEMARMSKRSFQKNYILPTGQMTSDTQTAYALAISFDLFEFPEQVQYAGNRLSQIVRSNDFKISTGFAGTPFVALALAVTGHLEDAYGMLLQTECPSWLYPITMGATTIWERWNSMMPDGSINPGDMTSFNHYALGSVANTLHEIVGGLSVGEAGYKKFKIHPQPGGGIKFCQVAHESPYGKISSTWNIAESVFRLKVAIPLNTSAEVTLPNGTVIKVESGSYEFDCPI</sequence>
<dbReference type="PIRSF" id="PIRSF010631">
    <property type="entry name" value="A-rhamnsds"/>
    <property type="match status" value="1"/>
</dbReference>
<dbReference type="Gene3D" id="2.60.420.10">
    <property type="entry name" value="Maltose phosphorylase, domain 3"/>
    <property type="match status" value="1"/>
</dbReference>
<gene>
    <name evidence="8" type="ORF">SAMEA4029010_CIC11G00000004921</name>
</gene>
<dbReference type="AlphaFoldDB" id="A0A1L0BND4"/>
<dbReference type="Pfam" id="PF25788">
    <property type="entry name" value="Ig_Rha78A_N"/>
    <property type="match status" value="1"/>
</dbReference>
<keyword evidence="3" id="KW-0378">Hydrolase</keyword>
<evidence type="ECO:0000256" key="1">
    <source>
        <dbReference type="ARBA" id="ARBA00001445"/>
    </source>
</evidence>
<dbReference type="Pfam" id="PF17389">
    <property type="entry name" value="Bac_rhamnosid6H"/>
    <property type="match status" value="1"/>
</dbReference>
<dbReference type="InterPro" id="IPR035396">
    <property type="entry name" value="Bac_rhamnosid6H"/>
</dbReference>
<feature type="domain" description="Alpha-L-rhamnosidase C-terminal" evidence="7">
    <location>
        <begin position="792"/>
        <end position="862"/>
    </location>
</feature>
<evidence type="ECO:0000259" key="6">
    <source>
        <dbReference type="Pfam" id="PF17389"/>
    </source>
</evidence>
<feature type="domain" description="Bacterial alpha-L-rhamnosidase N-terminal" evidence="5">
    <location>
        <begin position="145"/>
        <end position="312"/>
    </location>
</feature>
<dbReference type="OrthoDB" id="10036721at2759"/>
<proteinExistence type="predicted"/>
<evidence type="ECO:0000313" key="9">
    <source>
        <dbReference type="Proteomes" id="UP000182334"/>
    </source>
</evidence>
<dbReference type="SUPFAM" id="SSF48208">
    <property type="entry name" value="Six-hairpin glycosidases"/>
    <property type="match status" value="1"/>
</dbReference>
<dbReference type="InterPro" id="IPR008928">
    <property type="entry name" value="6-hairpin_glycosidase_sf"/>
</dbReference>
<dbReference type="STRING" id="45354.A0A1L0BND4"/>
<dbReference type="EMBL" id="LT635758">
    <property type="protein sequence ID" value="SGZ52911.1"/>
    <property type="molecule type" value="Genomic_DNA"/>
</dbReference>
<comment type="catalytic activity">
    <reaction evidence="1">
        <text>Hydrolysis of terminal non-reducing alpha-L-rhamnose residues in alpha-L-rhamnosides.</text>
        <dbReference type="EC" id="3.2.1.40"/>
    </reaction>
</comment>
<evidence type="ECO:0000256" key="2">
    <source>
        <dbReference type="ARBA" id="ARBA00012652"/>
    </source>
</evidence>
<dbReference type="SUPFAM" id="SSF49265">
    <property type="entry name" value="Fibronectin type III"/>
    <property type="match status" value="1"/>
</dbReference>
<dbReference type="Pfam" id="PF17390">
    <property type="entry name" value="Bac_rhamnosid_C"/>
    <property type="match status" value="1"/>
</dbReference>
<dbReference type="PANTHER" id="PTHR33307">
    <property type="entry name" value="ALPHA-RHAMNOSIDASE (EUROFUNG)"/>
    <property type="match status" value="1"/>
</dbReference>
<dbReference type="Gene3D" id="2.60.40.10">
    <property type="entry name" value="Immunoglobulins"/>
    <property type="match status" value="1"/>
</dbReference>
<dbReference type="InterPro" id="IPR016007">
    <property type="entry name" value="Alpha_rhamnosid"/>
</dbReference>
<dbReference type="InterPro" id="IPR013783">
    <property type="entry name" value="Ig-like_fold"/>
</dbReference>
<dbReference type="PANTHER" id="PTHR33307:SF6">
    <property type="entry name" value="ALPHA-RHAMNOSIDASE (EUROFUNG)-RELATED"/>
    <property type="match status" value="1"/>
</dbReference>
<dbReference type="EC" id="3.2.1.40" evidence="2"/>
<dbReference type="InterPro" id="IPR013737">
    <property type="entry name" value="Bac_rhamnosid_N"/>
</dbReference>
<evidence type="ECO:0000313" key="8">
    <source>
        <dbReference type="EMBL" id="SGZ52911.1"/>
    </source>
</evidence>
<dbReference type="GO" id="GO:0030596">
    <property type="term" value="F:alpha-L-rhamnosidase activity"/>
    <property type="evidence" value="ECO:0007669"/>
    <property type="project" value="UniProtKB-EC"/>
</dbReference>
<dbReference type="Gene3D" id="1.50.10.10">
    <property type="match status" value="1"/>
</dbReference>
<keyword evidence="9" id="KW-1185">Reference proteome</keyword>
<dbReference type="Pfam" id="PF08531">
    <property type="entry name" value="Bac_rhamnosid_N"/>
    <property type="match status" value="1"/>
</dbReference>
<dbReference type="Proteomes" id="UP000182334">
    <property type="component" value="Chromosome III"/>
</dbReference>
<feature type="domain" description="Alpha-L-rhamnosidase six-hairpin glycosidase" evidence="6">
    <location>
        <begin position="432"/>
        <end position="790"/>
    </location>
</feature>
<dbReference type="InterPro" id="IPR012341">
    <property type="entry name" value="6hp_glycosidase-like_sf"/>
</dbReference>
<dbReference type="InterPro" id="IPR035398">
    <property type="entry name" value="Bac_rhamnosid_C"/>
</dbReference>